<name>A0A3E0VAH5_9MICO</name>
<evidence type="ECO:0000259" key="3">
    <source>
        <dbReference type="Pfam" id="PF00582"/>
    </source>
</evidence>
<organism evidence="4 5">
    <name type="scientific">Subtercola boreus</name>
    <dbReference type="NCBI Taxonomy" id="120213"/>
    <lineage>
        <taxon>Bacteria</taxon>
        <taxon>Bacillati</taxon>
        <taxon>Actinomycetota</taxon>
        <taxon>Actinomycetes</taxon>
        <taxon>Micrococcales</taxon>
        <taxon>Microbacteriaceae</taxon>
        <taxon>Subtercola</taxon>
    </lineage>
</organism>
<evidence type="ECO:0000313" key="5">
    <source>
        <dbReference type="Proteomes" id="UP000256709"/>
    </source>
</evidence>
<evidence type="ECO:0000256" key="2">
    <source>
        <dbReference type="SAM" id="MobiDB-lite"/>
    </source>
</evidence>
<dbReference type="SUPFAM" id="SSF52402">
    <property type="entry name" value="Adenine nucleotide alpha hydrolases-like"/>
    <property type="match status" value="2"/>
</dbReference>
<dbReference type="PANTHER" id="PTHR46268:SF6">
    <property type="entry name" value="UNIVERSAL STRESS PROTEIN UP12"/>
    <property type="match status" value="1"/>
</dbReference>
<gene>
    <name evidence="4" type="ORF">B7R21_18805</name>
</gene>
<dbReference type="OrthoDB" id="4931198at2"/>
<comment type="similarity">
    <text evidence="1">Belongs to the universal stress protein A family.</text>
</comment>
<dbReference type="InterPro" id="IPR014729">
    <property type="entry name" value="Rossmann-like_a/b/a_fold"/>
</dbReference>
<dbReference type="CDD" id="cd00293">
    <property type="entry name" value="USP-like"/>
    <property type="match status" value="1"/>
</dbReference>
<protein>
    <recommendedName>
        <fullName evidence="3">UspA domain-containing protein</fullName>
    </recommendedName>
</protein>
<dbReference type="Gene3D" id="3.40.50.620">
    <property type="entry name" value="HUPs"/>
    <property type="match status" value="2"/>
</dbReference>
<proteinExistence type="inferred from homology"/>
<dbReference type="AlphaFoldDB" id="A0A3E0VAH5"/>
<feature type="domain" description="UspA" evidence="3">
    <location>
        <begin position="176"/>
        <end position="311"/>
    </location>
</feature>
<feature type="domain" description="UspA" evidence="3">
    <location>
        <begin position="39"/>
        <end position="165"/>
    </location>
</feature>
<accession>A0A3E0VAH5</accession>
<dbReference type="Pfam" id="PF00582">
    <property type="entry name" value="Usp"/>
    <property type="match status" value="2"/>
</dbReference>
<comment type="caution">
    <text evidence="4">The sequence shown here is derived from an EMBL/GenBank/DDBJ whole genome shotgun (WGS) entry which is preliminary data.</text>
</comment>
<evidence type="ECO:0000313" key="4">
    <source>
        <dbReference type="EMBL" id="RFA06711.1"/>
    </source>
</evidence>
<dbReference type="EMBL" id="NBXA01000053">
    <property type="protein sequence ID" value="RFA06711.1"/>
    <property type="molecule type" value="Genomic_DNA"/>
</dbReference>
<dbReference type="InterPro" id="IPR006016">
    <property type="entry name" value="UspA"/>
</dbReference>
<sequence>MLLRNLARSWRRSPARPSFSGPRKDETGRVFGENPVSGIILVGINDTAPSIAAANWALERARSTLDRIVIVHVLNDVDAANSVARDHALAFLAKQAISLRISAPETQVTTELLIGNPLEELTTAASAATLLVIGTHKTGFVQGRVFGSKYIQLAATTPIPLAVIPMPANRGGRAGVVVGLSDSRSTAVTLDFAIKEARRTLSSITLVHSWTLPNMPGEVFRDGGRREFEYSLIAEKLLDHAKTHIHTVAPDVPVRTRSLRRPPAEGLLDAAGTALLLVLGRTAPGPAGGGVLGATVHDVLVNLTTATMIVPPENDRPGTPEFQLADTEHVAIA</sequence>
<evidence type="ECO:0000256" key="1">
    <source>
        <dbReference type="ARBA" id="ARBA00008791"/>
    </source>
</evidence>
<dbReference type="PANTHER" id="PTHR46268">
    <property type="entry name" value="STRESS RESPONSE PROTEIN NHAX"/>
    <property type="match status" value="1"/>
</dbReference>
<dbReference type="Proteomes" id="UP000256709">
    <property type="component" value="Unassembled WGS sequence"/>
</dbReference>
<reference evidence="4 5" key="1">
    <citation type="submission" date="2017-04" db="EMBL/GenBank/DDBJ databases">
        <title>Comparative genome analysis of Subtercola boreus.</title>
        <authorList>
            <person name="Cho Y.-J."/>
            <person name="Cho A."/>
            <person name="Kim O.-S."/>
            <person name="Lee J.-I."/>
        </authorList>
    </citation>
    <scope>NUCLEOTIDE SEQUENCE [LARGE SCALE GENOMIC DNA]</scope>
    <source>
        <strain evidence="4 5">P27444</strain>
    </source>
</reference>
<feature type="region of interest" description="Disordered" evidence="2">
    <location>
        <begin position="1"/>
        <end position="30"/>
    </location>
</feature>